<feature type="transmembrane region" description="Helical" evidence="1">
    <location>
        <begin position="58"/>
        <end position="82"/>
    </location>
</feature>
<feature type="transmembrane region" description="Helical" evidence="1">
    <location>
        <begin position="17"/>
        <end position="38"/>
    </location>
</feature>
<evidence type="ECO:0000313" key="3">
    <source>
        <dbReference type="Proteomes" id="UP000280696"/>
    </source>
</evidence>
<feature type="transmembrane region" description="Helical" evidence="1">
    <location>
        <begin position="103"/>
        <end position="132"/>
    </location>
</feature>
<dbReference type="PANTHER" id="PTHR37305">
    <property type="entry name" value="INTEGRAL MEMBRANE PROTEIN-RELATED"/>
    <property type="match status" value="1"/>
</dbReference>
<gene>
    <name evidence="2" type="ORF">D7V94_20645</name>
</gene>
<name>A0A3A9AJT2_9FIRM</name>
<comment type="caution">
    <text evidence="2">The sequence shown here is derived from an EMBL/GenBank/DDBJ whole genome shotgun (WGS) entry which is preliminary data.</text>
</comment>
<sequence length="262" mass="29239">MLRLICCEFAKLKRKKFIWLVGLSAFLFPVPLTALMTMPQTAGQYDSKIDIFNDYFQFVMGYGVELLLPCVIGVMAAILFFMERDNDTFKNLRTIPITSTQMIFAKIIVLFFFGIIFSLASALISILCGGMIAEVNSIAYRLFFALEMGIFITAGTLPLVVLVVFFSKNYVFSVLLCVFYSVLSLTAESSFGALPKVICWLMPIPFTTLWSAGNLTAHGAMDGVGMLEYLIPTTFETIIILAVVALLSVILVDYMYKKRGDE</sequence>
<feature type="transmembrane region" description="Helical" evidence="1">
    <location>
        <begin position="138"/>
        <end position="163"/>
    </location>
</feature>
<keyword evidence="1" id="KW-0812">Transmembrane</keyword>
<dbReference type="Pfam" id="PF12730">
    <property type="entry name" value="ABC2_membrane_4"/>
    <property type="match status" value="1"/>
</dbReference>
<dbReference type="OrthoDB" id="2584645at2"/>
<dbReference type="RefSeq" id="WP_120472182.1">
    <property type="nucleotide sequence ID" value="NZ_RAYQ01000037.1"/>
</dbReference>
<evidence type="ECO:0000313" key="2">
    <source>
        <dbReference type="EMBL" id="RKI87651.1"/>
    </source>
</evidence>
<organism evidence="2 3">
    <name type="scientific">Parablautia intestinalis</name>
    <dbReference type="NCBI Taxonomy" id="2320100"/>
    <lineage>
        <taxon>Bacteria</taxon>
        <taxon>Bacillati</taxon>
        <taxon>Bacillota</taxon>
        <taxon>Clostridia</taxon>
        <taxon>Lachnospirales</taxon>
        <taxon>Lachnospiraceae</taxon>
        <taxon>Parablautia</taxon>
    </lineage>
</organism>
<reference evidence="2 3" key="1">
    <citation type="submission" date="2018-09" db="EMBL/GenBank/DDBJ databases">
        <title>Murine metabolic-syndrome-specific gut microbial biobank.</title>
        <authorList>
            <person name="Liu C."/>
        </authorList>
    </citation>
    <scope>NUCLEOTIDE SEQUENCE [LARGE SCALE GENOMIC DNA]</scope>
    <source>
        <strain evidence="2 3">0.1xD8-82</strain>
    </source>
</reference>
<feature type="transmembrane region" description="Helical" evidence="1">
    <location>
        <begin position="237"/>
        <end position="256"/>
    </location>
</feature>
<dbReference type="Proteomes" id="UP000280696">
    <property type="component" value="Unassembled WGS sequence"/>
</dbReference>
<accession>A0A3A9AJT2</accession>
<evidence type="ECO:0000256" key="1">
    <source>
        <dbReference type="SAM" id="Phobius"/>
    </source>
</evidence>
<dbReference type="EMBL" id="RAYQ01000037">
    <property type="protein sequence ID" value="RKI87651.1"/>
    <property type="molecule type" value="Genomic_DNA"/>
</dbReference>
<keyword evidence="1" id="KW-0472">Membrane</keyword>
<proteinExistence type="predicted"/>
<keyword evidence="1" id="KW-1133">Transmembrane helix</keyword>
<protein>
    <submittedName>
        <fullName evidence="2">ABC transporter permease</fullName>
    </submittedName>
</protein>
<dbReference type="PANTHER" id="PTHR37305:SF1">
    <property type="entry name" value="MEMBRANE PROTEIN"/>
    <property type="match status" value="1"/>
</dbReference>
<feature type="transmembrane region" description="Helical" evidence="1">
    <location>
        <begin position="170"/>
        <end position="187"/>
    </location>
</feature>
<dbReference type="AlphaFoldDB" id="A0A3A9AJT2"/>
<keyword evidence="3" id="KW-1185">Reference proteome</keyword>